<accession>A0ABR8ZC35</accession>
<dbReference type="Pfam" id="PF13102">
    <property type="entry name" value="Phage_int_SAM_5"/>
    <property type="match status" value="1"/>
</dbReference>
<evidence type="ECO:0000259" key="4">
    <source>
        <dbReference type="PROSITE" id="PS51898"/>
    </source>
</evidence>
<protein>
    <submittedName>
        <fullName evidence="5">Site-specific integrase</fullName>
    </submittedName>
</protein>
<dbReference type="InterPro" id="IPR013762">
    <property type="entry name" value="Integrase-like_cat_sf"/>
</dbReference>
<organism evidence="5 6">
    <name type="scientific">Chryseobacterium caseinilyticum</name>
    <dbReference type="NCBI Taxonomy" id="2771428"/>
    <lineage>
        <taxon>Bacteria</taxon>
        <taxon>Pseudomonadati</taxon>
        <taxon>Bacteroidota</taxon>
        <taxon>Flavobacteriia</taxon>
        <taxon>Flavobacteriales</taxon>
        <taxon>Weeksellaceae</taxon>
        <taxon>Chryseobacterium group</taxon>
        <taxon>Chryseobacterium</taxon>
    </lineage>
</organism>
<keyword evidence="3" id="KW-0233">DNA recombination</keyword>
<feature type="domain" description="Tyr recombinase" evidence="4">
    <location>
        <begin position="221"/>
        <end position="399"/>
    </location>
</feature>
<keyword evidence="2" id="KW-0238">DNA-binding</keyword>
<dbReference type="InterPro" id="IPR025269">
    <property type="entry name" value="SAM-like_dom"/>
</dbReference>
<sequence length="416" mass="48083">MITHLSILFVVKRSKLSSKGLCPIHLRVTFEGKRLEITTGRFIEPEKWCIDSGKVKGKSAEVREINTYLDILRSRIYTIQKDLIQAGEIISTEKIRSKFCGVEDNQRLLLIILNDHNVKMEQLIGNEYAKGTLVRYKCCYRHLKNFLRIKYNLSDIDISKVNLEFINNFEHYLRTKDENPCSNNSAVKYIKNLSKVIRICLANEWIKRDPLVGYKSKYTEVNRKFLDDVELRKLENKEFSIERMDVVRDMFVFSCYTGLSFVDARNLTADNIGVGIDGRKWIFTARQKTKISSNIPLLEKAEKILLKYEDYPRCGHRASKLLPILSNQKMNAYLKEVADLCGISKELTFHIARHTFATTVTLSNGVSIESVSKMLGHKSIKTTQIYAKIMDRKVSDEMDSLSDLLSKREISLKDKL</sequence>
<proteinExistence type="inferred from homology"/>
<dbReference type="Pfam" id="PF17293">
    <property type="entry name" value="Arm-DNA-bind_5"/>
    <property type="match status" value="1"/>
</dbReference>
<gene>
    <name evidence="5" type="ORF">IC610_10215</name>
</gene>
<dbReference type="Proteomes" id="UP000637299">
    <property type="component" value="Unassembled WGS sequence"/>
</dbReference>
<dbReference type="SUPFAM" id="SSF56349">
    <property type="entry name" value="DNA breaking-rejoining enzymes"/>
    <property type="match status" value="1"/>
</dbReference>
<dbReference type="EMBL" id="JACYFS010000002">
    <property type="protein sequence ID" value="MBD8082791.1"/>
    <property type="molecule type" value="Genomic_DNA"/>
</dbReference>
<dbReference type="Pfam" id="PF00589">
    <property type="entry name" value="Phage_integrase"/>
    <property type="match status" value="1"/>
</dbReference>
<evidence type="ECO:0000313" key="6">
    <source>
        <dbReference type="Proteomes" id="UP000637299"/>
    </source>
</evidence>
<comment type="caution">
    <text evidence="5">The sequence shown here is derived from an EMBL/GenBank/DDBJ whole genome shotgun (WGS) entry which is preliminary data.</text>
</comment>
<dbReference type="PANTHER" id="PTHR30349:SF64">
    <property type="entry name" value="PROPHAGE INTEGRASE INTD-RELATED"/>
    <property type="match status" value="1"/>
</dbReference>
<dbReference type="PANTHER" id="PTHR30349">
    <property type="entry name" value="PHAGE INTEGRASE-RELATED"/>
    <property type="match status" value="1"/>
</dbReference>
<dbReference type="PROSITE" id="PS51898">
    <property type="entry name" value="TYR_RECOMBINASE"/>
    <property type="match status" value="1"/>
</dbReference>
<dbReference type="CDD" id="cd01185">
    <property type="entry name" value="INTN1_C_like"/>
    <property type="match status" value="1"/>
</dbReference>
<dbReference type="Gene3D" id="1.10.150.130">
    <property type="match status" value="1"/>
</dbReference>
<evidence type="ECO:0000256" key="2">
    <source>
        <dbReference type="ARBA" id="ARBA00023125"/>
    </source>
</evidence>
<evidence type="ECO:0000313" key="5">
    <source>
        <dbReference type="EMBL" id="MBD8082791.1"/>
    </source>
</evidence>
<evidence type="ECO:0000256" key="3">
    <source>
        <dbReference type="ARBA" id="ARBA00023172"/>
    </source>
</evidence>
<reference evidence="5 6" key="1">
    <citation type="submission" date="2020-09" db="EMBL/GenBank/DDBJ databases">
        <title>Genome seq and assembly of Chryseobacterium sp.</title>
        <authorList>
            <person name="Chhetri G."/>
        </authorList>
    </citation>
    <scope>NUCLEOTIDE SEQUENCE [LARGE SCALE GENOMIC DNA]</scope>
    <source>
        <strain evidence="5 6">GCR10</strain>
    </source>
</reference>
<evidence type="ECO:0000256" key="1">
    <source>
        <dbReference type="ARBA" id="ARBA00008857"/>
    </source>
</evidence>
<comment type="similarity">
    <text evidence="1">Belongs to the 'phage' integrase family.</text>
</comment>
<dbReference type="InterPro" id="IPR011010">
    <property type="entry name" value="DNA_brk_join_enz"/>
</dbReference>
<dbReference type="InterPro" id="IPR035386">
    <property type="entry name" value="Arm-DNA-bind_5"/>
</dbReference>
<keyword evidence="6" id="KW-1185">Reference proteome</keyword>
<dbReference type="Gene3D" id="1.10.443.10">
    <property type="entry name" value="Intergrase catalytic core"/>
    <property type="match status" value="1"/>
</dbReference>
<dbReference type="RefSeq" id="WP_191736758.1">
    <property type="nucleotide sequence ID" value="NZ_JACYFS010000002.1"/>
</dbReference>
<dbReference type="InterPro" id="IPR010998">
    <property type="entry name" value="Integrase_recombinase_N"/>
</dbReference>
<dbReference type="InterPro" id="IPR002104">
    <property type="entry name" value="Integrase_catalytic"/>
</dbReference>
<dbReference type="InterPro" id="IPR050090">
    <property type="entry name" value="Tyrosine_recombinase_XerCD"/>
</dbReference>
<name>A0ABR8ZC35_9FLAO</name>